<dbReference type="PaxDb" id="4113-PGSC0003DMT400046020"/>
<dbReference type="eggNOG" id="ENOG502S818">
    <property type="taxonomic scope" value="Eukaryota"/>
</dbReference>
<accession>M1BIJ5</accession>
<dbReference type="Gramene" id="PGSC0003DMT400046020">
    <property type="protein sequence ID" value="PGSC0003DMT400046020"/>
    <property type="gene ID" value="PGSC0003DMG400017855"/>
</dbReference>
<dbReference type="HOGENOM" id="CLU_1557949_0_0_1"/>
<dbReference type="Proteomes" id="UP000011115">
    <property type="component" value="Unassembled WGS sequence"/>
</dbReference>
<reference evidence="1" key="2">
    <citation type="submission" date="2015-06" db="UniProtKB">
        <authorList>
            <consortium name="EnsemblPlants"/>
        </authorList>
    </citation>
    <scope>IDENTIFICATION</scope>
    <source>
        <strain evidence="1">DM1-3 516 R44</strain>
    </source>
</reference>
<keyword evidence="2" id="KW-1185">Reference proteome</keyword>
<dbReference type="InParanoid" id="M1BIJ5"/>
<organism evidence="1 2">
    <name type="scientific">Solanum tuberosum</name>
    <name type="common">Potato</name>
    <dbReference type="NCBI Taxonomy" id="4113"/>
    <lineage>
        <taxon>Eukaryota</taxon>
        <taxon>Viridiplantae</taxon>
        <taxon>Streptophyta</taxon>
        <taxon>Embryophyta</taxon>
        <taxon>Tracheophyta</taxon>
        <taxon>Spermatophyta</taxon>
        <taxon>Magnoliopsida</taxon>
        <taxon>eudicotyledons</taxon>
        <taxon>Gunneridae</taxon>
        <taxon>Pentapetalae</taxon>
        <taxon>asterids</taxon>
        <taxon>lamiids</taxon>
        <taxon>Solanales</taxon>
        <taxon>Solanaceae</taxon>
        <taxon>Solanoideae</taxon>
        <taxon>Solaneae</taxon>
        <taxon>Solanum</taxon>
    </lineage>
</organism>
<sequence length="172" mass="19523">MDTNRPVTLVSGIYLVVLLRWMRQFPLEACFKSSFETFIATGTFISYCRNSSGKDLLIPRGRVGLEASYLFPISPRSFNWTSLRFLDCLLPNAVPPIFWFPLGVPCSQVNPMAARKGDLVLYSGDIFPSETRKLPSCPRAHFVNRKRKPTHLSAPLVNRCSFMKRLSTVHSH</sequence>
<dbReference type="AlphaFoldDB" id="M1BIJ5"/>
<protein>
    <submittedName>
        <fullName evidence="1">Uncharacterized protein</fullName>
    </submittedName>
</protein>
<reference evidence="2" key="1">
    <citation type="journal article" date="2011" name="Nature">
        <title>Genome sequence and analysis of the tuber crop potato.</title>
        <authorList>
            <consortium name="The Potato Genome Sequencing Consortium"/>
        </authorList>
    </citation>
    <scope>NUCLEOTIDE SEQUENCE [LARGE SCALE GENOMIC DNA]</scope>
    <source>
        <strain evidence="2">cv. DM1-3 516 R44</strain>
    </source>
</reference>
<evidence type="ECO:0000313" key="2">
    <source>
        <dbReference type="Proteomes" id="UP000011115"/>
    </source>
</evidence>
<dbReference type="EnsemblPlants" id="PGSC0003DMT400046020">
    <property type="protein sequence ID" value="PGSC0003DMT400046020"/>
    <property type="gene ID" value="PGSC0003DMG400017855"/>
</dbReference>
<evidence type="ECO:0000313" key="1">
    <source>
        <dbReference type="EnsemblPlants" id="PGSC0003DMT400046020"/>
    </source>
</evidence>
<proteinExistence type="predicted"/>
<name>M1BIJ5_SOLTU</name>